<dbReference type="PANTHER" id="PTHR47961">
    <property type="entry name" value="DNA POLYMERASE THETA, PUTATIVE (AFU_ORTHOLOGUE AFUA_1G05260)-RELATED"/>
    <property type="match status" value="1"/>
</dbReference>
<dbReference type="EMBL" id="CP151651">
    <property type="protein sequence ID" value="WZP09541.1"/>
    <property type="molecule type" value="Genomic_DNA"/>
</dbReference>
<dbReference type="Pfam" id="PF04851">
    <property type="entry name" value="ResIII"/>
    <property type="match status" value="1"/>
</dbReference>
<evidence type="ECO:0000259" key="5">
    <source>
        <dbReference type="PROSITE" id="PS51192"/>
    </source>
</evidence>
<evidence type="ECO:0000256" key="1">
    <source>
        <dbReference type="ARBA" id="ARBA00022741"/>
    </source>
</evidence>
<dbReference type="SMART" id="SM00490">
    <property type="entry name" value="HELICc"/>
    <property type="match status" value="1"/>
</dbReference>
<dbReference type="SMART" id="SM00487">
    <property type="entry name" value="DEXDc"/>
    <property type="match status" value="1"/>
</dbReference>
<dbReference type="SUPFAM" id="SSF52540">
    <property type="entry name" value="P-loop containing nucleoside triphosphate hydrolases"/>
    <property type="match status" value="2"/>
</dbReference>
<evidence type="ECO:0000259" key="6">
    <source>
        <dbReference type="PROSITE" id="PS51194"/>
    </source>
</evidence>
<name>A0ABZ2ZQN0_9BACI</name>
<dbReference type="Pfam" id="PF00271">
    <property type="entry name" value="Helicase_C"/>
    <property type="match status" value="1"/>
</dbReference>
<keyword evidence="8" id="KW-1185">Reference proteome</keyword>
<feature type="domain" description="Helicase C-terminal" evidence="6">
    <location>
        <begin position="354"/>
        <end position="568"/>
    </location>
</feature>
<gene>
    <name evidence="7" type="ORF">AADC60_10535</name>
</gene>
<dbReference type="Gene3D" id="3.40.50.300">
    <property type="entry name" value="P-loop containing nucleotide triphosphate hydrolases"/>
    <property type="match status" value="2"/>
</dbReference>
<keyword evidence="3 7" id="KW-0347">Helicase</keyword>
<dbReference type="GO" id="GO:0004386">
    <property type="term" value="F:helicase activity"/>
    <property type="evidence" value="ECO:0007669"/>
    <property type="project" value="UniProtKB-KW"/>
</dbReference>
<evidence type="ECO:0000256" key="4">
    <source>
        <dbReference type="ARBA" id="ARBA00022840"/>
    </source>
</evidence>
<dbReference type="InterPro" id="IPR001650">
    <property type="entry name" value="Helicase_C-like"/>
</dbReference>
<dbReference type="InterPro" id="IPR050474">
    <property type="entry name" value="Hel308_SKI2-like"/>
</dbReference>
<reference evidence="7 8" key="1">
    <citation type="submission" date="2024-04" db="EMBL/GenBank/DDBJ databases">
        <title>Screening of coral probiotics and analysis of their probiotic properties.</title>
        <authorList>
            <person name="Wang S."/>
        </authorList>
    </citation>
    <scope>NUCLEOTIDE SEQUENCE [LARGE SCALE GENOMIC DNA]</scope>
    <source>
        <strain evidence="7 8">GXU-Z9</strain>
    </source>
</reference>
<dbReference type="Proteomes" id="UP001472074">
    <property type="component" value="Chromosome"/>
</dbReference>
<dbReference type="InterPro" id="IPR027417">
    <property type="entry name" value="P-loop_NTPase"/>
</dbReference>
<accession>A0ABZ2ZQN0</accession>
<dbReference type="InterPro" id="IPR006935">
    <property type="entry name" value="Helicase/UvrB_N"/>
</dbReference>
<evidence type="ECO:0000256" key="3">
    <source>
        <dbReference type="ARBA" id="ARBA00022806"/>
    </source>
</evidence>
<keyword evidence="2" id="KW-0378">Hydrolase</keyword>
<keyword evidence="4" id="KW-0067">ATP-binding</keyword>
<sequence length="857" mass="99448">MIFNRLSEDVLVDEYFISLFKKLSEGYGKNLLIGTEVLFSNKELKDLLRFSDILSNSTITSNRNLAYKIVSLLQYMFKDNPIYQNYSTAILAKLGNFPALNLLNFKVELPYDRRIEANTKKIIQRVDGLNGPIFTDSQYALFKRLKNSNYFSFAGPTSMGKSFLIKAFIKNIINEEMKQNIVILVPTRALINQFVTDLNKEVGQELRKNNYNIHSNFDTSFLNPRNKYIFVLTPERLLGLLSEVEKPNLGILFVDEAHKLSAEKDYRSITLYLAIEKAIKYFKNLRVYFSSPNVSNPEIFLELFNIENNSIYKTNETPVGQNLFYIDLLSKRCKYFSELDVIDISIENIDYFTNSLQTIYKLGSDNANIIYCNSTDTTVNLARDFIGLVDRTFINSLSKAHLSELNDAINTISEIIHPHYFLIDCLNHGIGFHFGRLPHIVRVKIEKLFKKGIIKYLFCTSTLLEGVNLPAKNIFILKNKKGNSKMSKIDFWNLAGRAGRLNFELTGNIFCIRDGMRDWSNTDLFVDRDSIKLETSIDNKLDNRLRKIEQIFNDNGVDKVNNKEDQIINYLANIILIDRIDREKSYESPLIKKLIDKEQYEILSKADDLKNKIAVPIEIVQQNYSIMVSQQDKVYNLVSNSFKRNKSPHFPNKVNYKNCLAVLNVFYEAYEWEKYEKSLENKEKLKYIAQLMNNWINGASLKTLIVNTLKYKDENNKDIYYSFKGNRIKEKFNINNTLHVNHEINVLLADIEKILQFTLEKYFSSYFSILEFIFKEDAGPNWSSFLEYGTKNPIIILLQNMGFSRQTAMFIYNECPECLSVEENKLIGLDKGKLTNLVGQDSLYYDEILTVLALNEK</sequence>
<dbReference type="PROSITE" id="PS51192">
    <property type="entry name" value="HELICASE_ATP_BIND_1"/>
    <property type="match status" value="1"/>
</dbReference>
<feature type="domain" description="Helicase ATP-binding" evidence="5">
    <location>
        <begin position="142"/>
        <end position="312"/>
    </location>
</feature>
<dbReference type="InterPro" id="IPR014001">
    <property type="entry name" value="Helicase_ATP-bd"/>
</dbReference>
<proteinExistence type="predicted"/>
<protein>
    <submittedName>
        <fullName evidence="7">DEAD/DEAH box helicase</fullName>
    </submittedName>
</protein>
<evidence type="ECO:0000313" key="8">
    <source>
        <dbReference type="Proteomes" id="UP001472074"/>
    </source>
</evidence>
<evidence type="ECO:0000313" key="7">
    <source>
        <dbReference type="EMBL" id="WZP09541.1"/>
    </source>
</evidence>
<organism evidence="7 8">
    <name type="scientific">Cytobacillus pseudoceanisediminis</name>
    <dbReference type="NCBI Taxonomy" id="3051614"/>
    <lineage>
        <taxon>Bacteria</taxon>
        <taxon>Bacillati</taxon>
        <taxon>Bacillota</taxon>
        <taxon>Bacilli</taxon>
        <taxon>Bacillales</taxon>
        <taxon>Bacillaceae</taxon>
        <taxon>Cytobacillus</taxon>
    </lineage>
</organism>
<dbReference type="RefSeq" id="WP_342026094.1">
    <property type="nucleotide sequence ID" value="NZ_CP151651.1"/>
</dbReference>
<evidence type="ECO:0000256" key="2">
    <source>
        <dbReference type="ARBA" id="ARBA00022801"/>
    </source>
</evidence>
<dbReference type="PROSITE" id="PS51194">
    <property type="entry name" value="HELICASE_CTER"/>
    <property type="match status" value="1"/>
</dbReference>
<dbReference type="PANTHER" id="PTHR47961:SF6">
    <property type="entry name" value="DNA-DIRECTED DNA POLYMERASE"/>
    <property type="match status" value="1"/>
</dbReference>
<keyword evidence="1" id="KW-0547">Nucleotide-binding</keyword>